<dbReference type="Gene3D" id="1.10.246.80">
    <property type="match status" value="1"/>
</dbReference>
<dbReference type="EMBL" id="JXMS01000015">
    <property type="protein sequence ID" value="OBQ51499.1"/>
    <property type="molecule type" value="Genomic_DNA"/>
</dbReference>
<sequence>MTQPFKDAIGICKTIMRNGFDAYVVNAQLQRELLEGADETELDIACEAPFDEIQRMFPNVTAGSERGVVALLKEADITYRFYPTDVEDASHPEESIARITPHLLKRMEEKFGSIPTQYACPYVPGSEMYEGFEDIASGVVKFAGIPDDTLRRNYLLGIRALRFAANYDLPIDNNTWIAIVKATSRILDYVPSHSIMEEWRKVEAENMWRFVELLFDSMILHGLMPELAALSRCTHIKNEDTGEEQSVFEHTIETMRHYPEELPYDWFGTFAVLCSNIGKLYTAEYSDETWTFNQFCRVGAKVTRKIMNRLSFLPQDIDLVCHLVKHHQFFHSMLTDKGIRRFRSLDEYPRLIEMARADVKARGIAFTAFNHNMKWLERADTPEQMIEPFLNGNEIMEATNLKPGPHVGILRDELLKAQIEGKVTTVEEAIAFVREYKM</sequence>
<organism evidence="2 3">
    <name type="scientific">Halodesulfovibrio spirochaetisodalis</name>
    <dbReference type="NCBI Taxonomy" id="1560234"/>
    <lineage>
        <taxon>Bacteria</taxon>
        <taxon>Pseudomonadati</taxon>
        <taxon>Thermodesulfobacteriota</taxon>
        <taxon>Desulfovibrionia</taxon>
        <taxon>Desulfovibrionales</taxon>
        <taxon>Desulfovibrionaceae</taxon>
        <taxon>Halodesulfovibrio</taxon>
    </lineage>
</organism>
<keyword evidence="3" id="KW-1185">Reference proteome</keyword>
<dbReference type="GO" id="GO:0016787">
    <property type="term" value="F:hydrolase activity"/>
    <property type="evidence" value="ECO:0007669"/>
    <property type="project" value="UniProtKB-KW"/>
</dbReference>
<evidence type="ECO:0000256" key="1">
    <source>
        <dbReference type="ARBA" id="ARBA00022741"/>
    </source>
</evidence>
<dbReference type="Gene3D" id="1.10.3090.10">
    <property type="entry name" value="cca-adding enzyme, domain 2"/>
    <property type="match status" value="1"/>
</dbReference>
<dbReference type="PANTHER" id="PTHR47545">
    <property type="entry name" value="MULTIFUNCTIONAL CCA PROTEIN"/>
    <property type="match status" value="1"/>
</dbReference>
<evidence type="ECO:0000313" key="2">
    <source>
        <dbReference type="EMBL" id="OBQ51499.1"/>
    </source>
</evidence>
<evidence type="ECO:0000313" key="3">
    <source>
        <dbReference type="Proteomes" id="UP000091979"/>
    </source>
</evidence>
<dbReference type="PATRIC" id="fig|1560234.3.peg.797"/>
<keyword evidence="2" id="KW-0378">Hydrolase</keyword>
<protein>
    <submittedName>
        <fullName evidence="2">HD family phosphohydrolase</fullName>
    </submittedName>
</protein>
<accession>A0A1B7XC64</accession>
<proteinExistence type="predicted"/>
<reference evidence="2 3" key="1">
    <citation type="submission" date="2015-01" db="EMBL/GenBank/DDBJ databases">
        <title>Desulfovibrio sp. JC271 draft genome sequence.</title>
        <authorList>
            <person name="Shivani Y."/>
            <person name="Subhash Y."/>
            <person name="Sasikala C."/>
            <person name="Ramana C.V."/>
        </authorList>
    </citation>
    <scope>NUCLEOTIDE SEQUENCE [LARGE SCALE GENOMIC DNA]</scope>
    <source>
        <strain evidence="2 3">JC271</strain>
    </source>
</reference>
<dbReference type="STRING" id="1560234.SP90_09820"/>
<dbReference type="SUPFAM" id="SSF81891">
    <property type="entry name" value="Poly A polymerase C-terminal region-like"/>
    <property type="match status" value="1"/>
</dbReference>
<dbReference type="RefSeq" id="WP_066855178.1">
    <property type="nucleotide sequence ID" value="NZ_JXMS01000015.1"/>
</dbReference>
<dbReference type="AlphaFoldDB" id="A0A1B7XC64"/>
<dbReference type="InterPro" id="IPR050124">
    <property type="entry name" value="tRNA_CCA-adding_enzyme"/>
</dbReference>
<dbReference type="OrthoDB" id="14083at2"/>
<keyword evidence="1" id="KW-0547">Nucleotide-binding</keyword>
<gene>
    <name evidence="2" type="ORF">SP90_09820</name>
</gene>
<name>A0A1B7XC64_9BACT</name>
<dbReference type="GO" id="GO:0000166">
    <property type="term" value="F:nucleotide binding"/>
    <property type="evidence" value="ECO:0007669"/>
    <property type="project" value="UniProtKB-KW"/>
</dbReference>
<dbReference type="Proteomes" id="UP000091979">
    <property type="component" value="Unassembled WGS sequence"/>
</dbReference>
<comment type="caution">
    <text evidence="2">The sequence shown here is derived from an EMBL/GenBank/DDBJ whole genome shotgun (WGS) entry which is preliminary data.</text>
</comment>